<feature type="compositionally biased region" description="Basic and acidic residues" evidence="1">
    <location>
        <begin position="1"/>
        <end position="10"/>
    </location>
</feature>
<gene>
    <name evidence="2" type="ORF">J5N97_018437</name>
</gene>
<dbReference type="Proteomes" id="UP001085076">
    <property type="component" value="Miscellaneous, Linkage group lg04"/>
</dbReference>
<dbReference type="AlphaFoldDB" id="A0A9D5HHM4"/>
<feature type="compositionally biased region" description="Basic and acidic residues" evidence="1">
    <location>
        <begin position="41"/>
        <end position="58"/>
    </location>
</feature>
<accession>A0A9D5HHM4</accession>
<reference evidence="2" key="1">
    <citation type="submission" date="2021-03" db="EMBL/GenBank/DDBJ databases">
        <authorList>
            <person name="Li Z."/>
            <person name="Yang C."/>
        </authorList>
    </citation>
    <scope>NUCLEOTIDE SEQUENCE</scope>
    <source>
        <strain evidence="2">Dzin_1.0</strain>
        <tissue evidence="2">Leaf</tissue>
    </source>
</reference>
<sequence length="126" mass="14590">MQIVRRDGYTRHINFGEPRRKKPAALGRGRDRNLKISGLTRTEDAKRPGLNNRKKEESVLPGRTLKAPRERPPSPTNHPICPRSVQKCHSSFNHYLRRRLQCSFLRRRRRGSGGFCCIAGDLFTLR</sequence>
<evidence type="ECO:0000256" key="1">
    <source>
        <dbReference type="SAM" id="MobiDB-lite"/>
    </source>
</evidence>
<keyword evidence="3" id="KW-1185">Reference proteome</keyword>
<protein>
    <submittedName>
        <fullName evidence="2">Uncharacterized protein</fullName>
    </submittedName>
</protein>
<reference evidence="2" key="2">
    <citation type="journal article" date="2022" name="Hortic Res">
        <title>The genome of Dioscorea zingiberensis sheds light on the biosynthesis, origin and evolution of the medicinally important diosgenin saponins.</title>
        <authorList>
            <person name="Li Y."/>
            <person name="Tan C."/>
            <person name="Li Z."/>
            <person name="Guo J."/>
            <person name="Li S."/>
            <person name="Chen X."/>
            <person name="Wang C."/>
            <person name="Dai X."/>
            <person name="Yang H."/>
            <person name="Song W."/>
            <person name="Hou L."/>
            <person name="Xu J."/>
            <person name="Tong Z."/>
            <person name="Xu A."/>
            <person name="Yuan X."/>
            <person name="Wang W."/>
            <person name="Yang Q."/>
            <person name="Chen L."/>
            <person name="Sun Z."/>
            <person name="Wang K."/>
            <person name="Pan B."/>
            <person name="Chen J."/>
            <person name="Bao Y."/>
            <person name="Liu F."/>
            <person name="Qi X."/>
            <person name="Gang D.R."/>
            <person name="Wen J."/>
            <person name="Li J."/>
        </authorList>
    </citation>
    <scope>NUCLEOTIDE SEQUENCE</scope>
    <source>
        <strain evidence="2">Dzin_1.0</strain>
    </source>
</reference>
<feature type="region of interest" description="Disordered" evidence="1">
    <location>
        <begin position="1"/>
        <end position="82"/>
    </location>
</feature>
<comment type="caution">
    <text evidence="2">The sequence shown here is derived from an EMBL/GenBank/DDBJ whole genome shotgun (WGS) entry which is preliminary data.</text>
</comment>
<evidence type="ECO:0000313" key="3">
    <source>
        <dbReference type="Proteomes" id="UP001085076"/>
    </source>
</evidence>
<dbReference type="EMBL" id="JAGGNH010000004">
    <property type="protein sequence ID" value="KAJ0976472.1"/>
    <property type="molecule type" value="Genomic_DNA"/>
</dbReference>
<name>A0A9D5HHM4_9LILI</name>
<proteinExistence type="predicted"/>
<organism evidence="2 3">
    <name type="scientific">Dioscorea zingiberensis</name>
    <dbReference type="NCBI Taxonomy" id="325984"/>
    <lineage>
        <taxon>Eukaryota</taxon>
        <taxon>Viridiplantae</taxon>
        <taxon>Streptophyta</taxon>
        <taxon>Embryophyta</taxon>
        <taxon>Tracheophyta</taxon>
        <taxon>Spermatophyta</taxon>
        <taxon>Magnoliopsida</taxon>
        <taxon>Liliopsida</taxon>
        <taxon>Dioscoreales</taxon>
        <taxon>Dioscoreaceae</taxon>
        <taxon>Dioscorea</taxon>
    </lineage>
</organism>
<evidence type="ECO:0000313" key="2">
    <source>
        <dbReference type="EMBL" id="KAJ0976472.1"/>
    </source>
</evidence>